<dbReference type="STRING" id="56857.A0A200QQ51"/>
<dbReference type="OMA" id="EIWAARA"/>
<dbReference type="Proteomes" id="UP000195402">
    <property type="component" value="Unassembled WGS sequence"/>
</dbReference>
<sequence>MDISSDSVRHYRQISYPIDCLLFDLNDTLYSSEEGIGEAFEKNIEDFLVEKCGFAEDNAPTVRLQLFRTYGTTLAGLQALGYDIDADDYHNFVHGRLPYEFIKQDLQLRNVLQSIKQRKLVFTNSRRNHAIKILERLGLQDCFDQIICFEILNSNLLALPKSSLSGELSVVMKPSIEAMKIALDFIEVDPHRTLFLDDDELNIAAGKAVGFRTVLVGKQVKSKEADFVVQSLADLRQVVPEIWV</sequence>
<dbReference type="SFLD" id="SFLDS00003">
    <property type="entry name" value="Haloacid_Dehalogenase"/>
    <property type="match status" value="1"/>
</dbReference>
<dbReference type="Pfam" id="PF00702">
    <property type="entry name" value="Hydrolase"/>
    <property type="match status" value="1"/>
</dbReference>
<dbReference type="OrthoDB" id="1065058at2759"/>
<accession>A0A200QQ51</accession>
<dbReference type="EMBL" id="MVGT01001374">
    <property type="protein sequence ID" value="OVA12589.1"/>
    <property type="molecule type" value="Genomic_DNA"/>
</dbReference>
<gene>
    <name evidence="1" type="ORF">BVC80_9013g45</name>
</gene>
<dbReference type="SUPFAM" id="SSF56784">
    <property type="entry name" value="HAD-like"/>
    <property type="match status" value="1"/>
</dbReference>
<dbReference type="InParanoid" id="A0A200QQ51"/>
<dbReference type="InterPro" id="IPR036412">
    <property type="entry name" value="HAD-like_sf"/>
</dbReference>
<organism evidence="1 2">
    <name type="scientific">Macleaya cordata</name>
    <name type="common">Five-seeded plume-poppy</name>
    <name type="synonym">Bocconia cordata</name>
    <dbReference type="NCBI Taxonomy" id="56857"/>
    <lineage>
        <taxon>Eukaryota</taxon>
        <taxon>Viridiplantae</taxon>
        <taxon>Streptophyta</taxon>
        <taxon>Embryophyta</taxon>
        <taxon>Tracheophyta</taxon>
        <taxon>Spermatophyta</taxon>
        <taxon>Magnoliopsida</taxon>
        <taxon>Ranunculales</taxon>
        <taxon>Papaveraceae</taxon>
        <taxon>Papaveroideae</taxon>
        <taxon>Macleaya</taxon>
    </lineage>
</organism>
<proteinExistence type="predicted"/>
<dbReference type="Gene3D" id="1.10.150.450">
    <property type="match status" value="1"/>
</dbReference>
<evidence type="ECO:0000313" key="2">
    <source>
        <dbReference type="Proteomes" id="UP000195402"/>
    </source>
</evidence>
<keyword evidence="2" id="KW-1185">Reference proteome</keyword>
<dbReference type="AlphaFoldDB" id="A0A200QQ51"/>
<dbReference type="InterPro" id="IPR023214">
    <property type="entry name" value="HAD_sf"/>
</dbReference>
<dbReference type="PANTHER" id="PTHR12725:SF81">
    <property type="entry name" value="OS03G0701200 PROTEIN"/>
    <property type="match status" value="1"/>
</dbReference>
<name>A0A200QQ51_MACCD</name>
<dbReference type="Gene3D" id="3.40.50.1000">
    <property type="entry name" value="HAD superfamily/HAD-like"/>
    <property type="match status" value="1"/>
</dbReference>
<dbReference type="InterPro" id="IPR010237">
    <property type="entry name" value="Pyr-5-nucltdase"/>
</dbReference>
<reference evidence="1 2" key="1">
    <citation type="journal article" date="2017" name="Mol. Plant">
        <title>The Genome of Medicinal Plant Macleaya cordata Provides New Insights into Benzylisoquinoline Alkaloids Metabolism.</title>
        <authorList>
            <person name="Liu X."/>
            <person name="Liu Y."/>
            <person name="Huang P."/>
            <person name="Ma Y."/>
            <person name="Qing Z."/>
            <person name="Tang Q."/>
            <person name="Cao H."/>
            <person name="Cheng P."/>
            <person name="Zheng Y."/>
            <person name="Yuan Z."/>
            <person name="Zhou Y."/>
            <person name="Liu J."/>
            <person name="Tang Z."/>
            <person name="Zhuo Y."/>
            <person name="Zhang Y."/>
            <person name="Yu L."/>
            <person name="Huang J."/>
            <person name="Yang P."/>
            <person name="Peng Q."/>
            <person name="Zhang J."/>
            <person name="Jiang W."/>
            <person name="Zhang Z."/>
            <person name="Lin K."/>
            <person name="Ro D.K."/>
            <person name="Chen X."/>
            <person name="Xiong X."/>
            <person name="Shang Y."/>
            <person name="Huang S."/>
            <person name="Zeng J."/>
        </authorList>
    </citation>
    <scope>NUCLEOTIDE SEQUENCE [LARGE SCALE GENOMIC DNA]</scope>
    <source>
        <strain evidence="2">cv. BLH2017</strain>
        <tissue evidence="1">Root</tissue>
    </source>
</reference>
<dbReference type="SFLD" id="SFLDG01129">
    <property type="entry name" value="C1.5:_HAD__Beta-PGM__Phosphata"/>
    <property type="match status" value="1"/>
</dbReference>
<evidence type="ECO:0000313" key="1">
    <source>
        <dbReference type="EMBL" id="OVA12589.1"/>
    </source>
</evidence>
<dbReference type="PANTHER" id="PTHR12725">
    <property type="entry name" value="HALOACID DEHALOGENASE-LIKE HYDROLASE"/>
    <property type="match status" value="1"/>
</dbReference>
<dbReference type="NCBIfam" id="TIGR01993">
    <property type="entry name" value="Pyr-5-nucltdase"/>
    <property type="match status" value="1"/>
</dbReference>
<comment type="caution">
    <text evidence="1">The sequence shown here is derived from an EMBL/GenBank/DDBJ whole genome shotgun (WGS) entry which is preliminary data.</text>
</comment>
<protein>
    <submittedName>
        <fullName evidence="1">HAD-like domain</fullName>
    </submittedName>
</protein>